<name>A0A6L5QBI9_9BURK</name>
<dbReference type="SUPFAM" id="SSF51621">
    <property type="entry name" value="Phosphoenolpyruvate/pyruvate domain"/>
    <property type="match status" value="1"/>
</dbReference>
<dbReference type="InterPro" id="IPR005000">
    <property type="entry name" value="Aldolase/citrate-lyase_domain"/>
</dbReference>
<reference evidence="6 7" key="1">
    <citation type="submission" date="2019-11" db="EMBL/GenBank/DDBJ databases">
        <title>Novel species isolated from a subtropical stream in China.</title>
        <authorList>
            <person name="Lu H."/>
        </authorList>
    </citation>
    <scope>NUCLEOTIDE SEQUENCE [LARGE SCALE GENOMIC DNA]</scope>
    <source>
        <strain evidence="6 7">FT25W</strain>
    </source>
</reference>
<feature type="binding site" evidence="4">
    <location>
        <position position="121"/>
    </location>
    <ligand>
        <name>Mg(2+)</name>
        <dbReference type="ChEBI" id="CHEBI:18420"/>
    </ligand>
</feature>
<dbReference type="InterPro" id="IPR015813">
    <property type="entry name" value="Pyrv/PenolPyrv_kinase-like_dom"/>
</dbReference>
<feature type="binding site" evidence="4">
    <location>
        <position position="147"/>
    </location>
    <ligand>
        <name>Mg(2+)</name>
        <dbReference type="ChEBI" id="CHEBI:18420"/>
    </ligand>
</feature>
<gene>
    <name evidence="6" type="ORF">GJ697_01370</name>
</gene>
<evidence type="ECO:0000313" key="7">
    <source>
        <dbReference type="Proteomes" id="UP000481037"/>
    </source>
</evidence>
<keyword evidence="6" id="KW-0456">Lyase</keyword>
<protein>
    <submittedName>
        <fullName evidence="6">CoA ester lyase</fullName>
    </submittedName>
</protein>
<evidence type="ECO:0000259" key="5">
    <source>
        <dbReference type="Pfam" id="PF03328"/>
    </source>
</evidence>
<evidence type="ECO:0000313" key="6">
    <source>
        <dbReference type="EMBL" id="MRX06481.1"/>
    </source>
</evidence>
<dbReference type="Gene3D" id="3.20.20.60">
    <property type="entry name" value="Phosphoenolpyruvate-binding domains"/>
    <property type="match status" value="1"/>
</dbReference>
<dbReference type="GO" id="GO:0000287">
    <property type="term" value="F:magnesium ion binding"/>
    <property type="evidence" value="ECO:0007669"/>
    <property type="project" value="TreeGrafter"/>
</dbReference>
<proteinExistence type="predicted"/>
<dbReference type="InterPro" id="IPR011206">
    <property type="entry name" value="Citrate_lyase_beta/mcl1/mcl2"/>
</dbReference>
<keyword evidence="3 4" id="KW-0460">Magnesium</keyword>
<dbReference type="PANTHER" id="PTHR32308">
    <property type="entry name" value="LYASE BETA SUBUNIT, PUTATIVE (AFU_ORTHOLOGUE AFUA_4G13030)-RELATED"/>
    <property type="match status" value="1"/>
</dbReference>
<dbReference type="RefSeq" id="WP_154361812.1">
    <property type="nucleotide sequence ID" value="NZ_WKJM01000001.1"/>
</dbReference>
<keyword evidence="7" id="KW-1185">Reference proteome</keyword>
<dbReference type="PIRSF" id="PIRSF015582">
    <property type="entry name" value="Cit_lyase_B"/>
    <property type="match status" value="1"/>
</dbReference>
<dbReference type="GO" id="GO:0006107">
    <property type="term" value="P:oxaloacetate metabolic process"/>
    <property type="evidence" value="ECO:0007669"/>
    <property type="project" value="TreeGrafter"/>
</dbReference>
<evidence type="ECO:0000256" key="1">
    <source>
        <dbReference type="ARBA" id="ARBA00001946"/>
    </source>
</evidence>
<comment type="cofactor">
    <cofactor evidence="1">
        <name>Mg(2+)</name>
        <dbReference type="ChEBI" id="CHEBI:18420"/>
    </cofactor>
</comment>
<dbReference type="InterPro" id="IPR040442">
    <property type="entry name" value="Pyrv_kinase-like_dom_sf"/>
</dbReference>
<organism evidence="6 7">
    <name type="scientific">Duganella alba</name>
    <dbReference type="NCBI Taxonomy" id="2666081"/>
    <lineage>
        <taxon>Bacteria</taxon>
        <taxon>Pseudomonadati</taxon>
        <taxon>Pseudomonadota</taxon>
        <taxon>Betaproteobacteria</taxon>
        <taxon>Burkholderiales</taxon>
        <taxon>Oxalobacteraceae</taxon>
        <taxon>Telluria group</taxon>
        <taxon>Duganella</taxon>
    </lineage>
</organism>
<dbReference type="EMBL" id="WKJM01000001">
    <property type="protein sequence ID" value="MRX06481.1"/>
    <property type="molecule type" value="Genomic_DNA"/>
</dbReference>
<dbReference type="GO" id="GO:0016829">
    <property type="term" value="F:lyase activity"/>
    <property type="evidence" value="ECO:0007669"/>
    <property type="project" value="UniProtKB-KW"/>
</dbReference>
<comment type="caution">
    <text evidence="6">The sequence shown here is derived from an EMBL/GenBank/DDBJ whole genome shotgun (WGS) entry which is preliminary data.</text>
</comment>
<keyword evidence="2 4" id="KW-0479">Metal-binding</keyword>
<sequence>MTTASPFVHSYLFVPANRPERFSKAIQSGANAVIIDLEDSVGAQDKSEGRNSLTNWLDSAEARESAVPILVKVNCVNSGCFGEDLRACRRPDVAGLVLPKAERVDDIASASAGAPVYPLVETALGFSRVNDLARAPRVQRLLFGAIDFKHDMGIDGDRDELLFFRSQVVLASKIAGILSPVDGVTTEIDDLEKIADDAAYTKRLGFGGKLCIHPNQVPIVNRTFVPSADELKWANRILAAAEASRGGAVALDGRLIDRPMVLTAKRIIEDSRRRGPM</sequence>
<evidence type="ECO:0000256" key="2">
    <source>
        <dbReference type="ARBA" id="ARBA00022723"/>
    </source>
</evidence>
<feature type="domain" description="HpcH/HpaI aldolase/citrate lyase" evidence="5">
    <location>
        <begin position="10"/>
        <end position="214"/>
    </location>
</feature>
<dbReference type="Proteomes" id="UP000481037">
    <property type="component" value="Unassembled WGS sequence"/>
</dbReference>
<evidence type="ECO:0000256" key="3">
    <source>
        <dbReference type="ARBA" id="ARBA00022842"/>
    </source>
</evidence>
<dbReference type="PANTHER" id="PTHR32308:SF10">
    <property type="entry name" value="CITRATE LYASE SUBUNIT BETA"/>
    <property type="match status" value="1"/>
</dbReference>
<dbReference type="AlphaFoldDB" id="A0A6L5QBI9"/>
<evidence type="ECO:0000256" key="4">
    <source>
        <dbReference type="PIRSR" id="PIRSR015582-2"/>
    </source>
</evidence>
<dbReference type="Pfam" id="PF03328">
    <property type="entry name" value="HpcH_HpaI"/>
    <property type="match status" value="1"/>
</dbReference>
<accession>A0A6L5QBI9</accession>